<dbReference type="PANTHER" id="PTHR46229:SF2">
    <property type="entry name" value="BOLA-LIKE PROTEIN 1"/>
    <property type="match status" value="1"/>
</dbReference>
<dbReference type="Pfam" id="PF01722">
    <property type="entry name" value="BolA"/>
    <property type="match status" value="1"/>
</dbReference>
<dbReference type="PIRSF" id="PIRSF003113">
    <property type="entry name" value="BolA"/>
    <property type="match status" value="1"/>
</dbReference>
<proteinExistence type="inferred from homology"/>
<dbReference type="Gene3D" id="3.30.300.90">
    <property type="entry name" value="BolA-like"/>
    <property type="match status" value="1"/>
</dbReference>
<dbReference type="InterPro" id="IPR002634">
    <property type="entry name" value="BolA"/>
</dbReference>
<evidence type="ECO:0000313" key="4">
    <source>
        <dbReference type="Proteomes" id="UP000279470"/>
    </source>
</evidence>
<dbReference type="EMBL" id="RXFM01000010">
    <property type="protein sequence ID" value="RST70949.1"/>
    <property type="molecule type" value="Genomic_DNA"/>
</dbReference>
<dbReference type="InterPro" id="IPR050961">
    <property type="entry name" value="BolA/IbaG_stress_morph_reg"/>
</dbReference>
<gene>
    <name evidence="3" type="ORF">EIC27_01245</name>
</gene>
<accession>A0A3R9ZRN4</accession>
<evidence type="ECO:0000256" key="1">
    <source>
        <dbReference type="ARBA" id="ARBA00005578"/>
    </source>
</evidence>
<evidence type="ECO:0000313" key="3">
    <source>
        <dbReference type="EMBL" id="RST70949.1"/>
    </source>
</evidence>
<sequence>MPIEYDTLYKAIANGFPNSKIELVDTVGDNNHYQVKITSEKFNKLSRVNQHKLVHEILKDCLGTDLHALSIQTFKT</sequence>
<keyword evidence="4" id="KW-1185">Reference proteome</keyword>
<protein>
    <submittedName>
        <fullName evidence="3">BolA family transcriptional regulator</fullName>
    </submittedName>
</protein>
<name>A0A3R9ZRN4_9RICK</name>
<reference evidence="4" key="1">
    <citation type="submission" date="2018-11" db="EMBL/GenBank/DDBJ databases">
        <title>Phylogenetic, genomic, and biogeographic characterization of a novel and ubiquitous marine invertebrate-associated Rickettsiales parasite, Candidatus Marinoinvertebrata rohwerii, gen. nov., sp. nov.</title>
        <authorList>
            <person name="Klinges J.G."/>
            <person name="Rosales S.M."/>
            <person name="Mcminds R."/>
            <person name="Shaver E.C."/>
            <person name="Shantz A."/>
            <person name="Peters E.C."/>
            <person name="Burkepile D.E."/>
            <person name="Silliman B.R."/>
            <person name="Vega Thurber R.L."/>
        </authorList>
    </citation>
    <scope>NUCLEOTIDE SEQUENCE [LARGE SCALE GENOMIC DNA]</scope>
    <source>
        <strain evidence="4">a_cerv_44</strain>
    </source>
</reference>
<dbReference type="InterPro" id="IPR036065">
    <property type="entry name" value="BolA-like_sf"/>
</dbReference>
<comment type="caution">
    <text evidence="3">The sequence shown here is derived from an EMBL/GenBank/DDBJ whole genome shotgun (WGS) entry which is preliminary data.</text>
</comment>
<evidence type="ECO:0000256" key="2">
    <source>
        <dbReference type="RuleBase" id="RU003860"/>
    </source>
</evidence>
<dbReference type="OrthoDB" id="9796738at2"/>
<dbReference type="SUPFAM" id="SSF82657">
    <property type="entry name" value="BolA-like"/>
    <property type="match status" value="1"/>
</dbReference>
<dbReference type="PANTHER" id="PTHR46229">
    <property type="entry name" value="BOLA TRANSCRIPTION REGULATOR"/>
    <property type="match status" value="1"/>
</dbReference>
<dbReference type="AlphaFoldDB" id="A0A3R9ZRN4"/>
<comment type="similarity">
    <text evidence="1 2">Belongs to the BolA/IbaG family.</text>
</comment>
<dbReference type="RefSeq" id="WP_126044347.1">
    <property type="nucleotide sequence ID" value="NZ_RXFM01000010.1"/>
</dbReference>
<dbReference type="Proteomes" id="UP000279470">
    <property type="component" value="Unassembled WGS sequence"/>
</dbReference>
<organism evidence="3 4">
    <name type="scientific">Candidatus Aquarickettsia rohweri</name>
    <dbReference type="NCBI Taxonomy" id="2602574"/>
    <lineage>
        <taxon>Bacteria</taxon>
        <taxon>Pseudomonadati</taxon>
        <taxon>Pseudomonadota</taxon>
        <taxon>Alphaproteobacteria</taxon>
        <taxon>Rickettsiales</taxon>
        <taxon>Candidatus Midichloriaceae</taxon>
        <taxon>Candidatus Aquarickettsia</taxon>
    </lineage>
</organism>